<protein>
    <submittedName>
        <fullName evidence="2">Uncharacterized protein</fullName>
    </submittedName>
</protein>
<sequence>MEKEDTDQAKKTAAQSSLQRSERQFLYRFGGRYGTAVSGDQMKDAALSLHNIIKKAFLESSVLPWPPTADELKASNLLPKELDRFLTLVLSGASDSKCEKTC</sequence>
<evidence type="ECO:0000313" key="2">
    <source>
        <dbReference type="EMBL" id="RXN10737.1"/>
    </source>
</evidence>
<reference evidence="2 3" key="1">
    <citation type="submission" date="2018-03" db="EMBL/GenBank/DDBJ databases">
        <title>Draft genome sequence of Rohu Carp (Labeo rohita).</title>
        <authorList>
            <person name="Das P."/>
            <person name="Kushwaha B."/>
            <person name="Joshi C.G."/>
            <person name="Kumar D."/>
            <person name="Nagpure N.S."/>
            <person name="Sahoo L."/>
            <person name="Das S.P."/>
            <person name="Bit A."/>
            <person name="Patnaik S."/>
            <person name="Meher P.K."/>
            <person name="Jayasankar P."/>
            <person name="Koringa P.G."/>
            <person name="Patel N.V."/>
            <person name="Hinsu A.T."/>
            <person name="Kumar R."/>
            <person name="Pandey M."/>
            <person name="Agarwal S."/>
            <person name="Srivastava S."/>
            <person name="Singh M."/>
            <person name="Iquebal M.A."/>
            <person name="Jaiswal S."/>
            <person name="Angadi U.B."/>
            <person name="Kumar N."/>
            <person name="Raza M."/>
            <person name="Shah T.M."/>
            <person name="Rai A."/>
            <person name="Jena J.K."/>
        </authorList>
    </citation>
    <scope>NUCLEOTIDE SEQUENCE [LARGE SCALE GENOMIC DNA]</scope>
    <source>
        <strain evidence="2">DASCIFA01</strain>
        <tissue evidence="2">Testis</tissue>
    </source>
</reference>
<keyword evidence="3" id="KW-1185">Reference proteome</keyword>
<feature type="compositionally biased region" description="Basic and acidic residues" evidence="1">
    <location>
        <begin position="1"/>
        <end position="10"/>
    </location>
</feature>
<organism evidence="2 3">
    <name type="scientific">Labeo rohita</name>
    <name type="common">Indian major carp</name>
    <name type="synonym">Cyprinus rohita</name>
    <dbReference type="NCBI Taxonomy" id="84645"/>
    <lineage>
        <taxon>Eukaryota</taxon>
        <taxon>Metazoa</taxon>
        <taxon>Chordata</taxon>
        <taxon>Craniata</taxon>
        <taxon>Vertebrata</taxon>
        <taxon>Euteleostomi</taxon>
        <taxon>Actinopterygii</taxon>
        <taxon>Neopterygii</taxon>
        <taxon>Teleostei</taxon>
        <taxon>Ostariophysi</taxon>
        <taxon>Cypriniformes</taxon>
        <taxon>Cyprinidae</taxon>
        <taxon>Labeoninae</taxon>
        <taxon>Labeonini</taxon>
        <taxon>Labeo</taxon>
    </lineage>
</organism>
<name>A0A498M048_LABRO</name>
<dbReference type="Proteomes" id="UP000290572">
    <property type="component" value="Unassembled WGS sequence"/>
</dbReference>
<comment type="caution">
    <text evidence="2">The sequence shown here is derived from an EMBL/GenBank/DDBJ whole genome shotgun (WGS) entry which is preliminary data.</text>
</comment>
<dbReference type="EMBL" id="QBIY01013176">
    <property type="protein sequence ID" value="RXN10737.1"/>
    <property type="molecule type" value="Genomic_DNA"/>
</dbReference>
<evidence type="ECO:0000313" key="3">
    <source>
        <dbReference type="Proteomes" id="UP000290572"/>
    </source>
</evidence>
<proteinExistence type="predicted"/>
<feature type="region of interest" description="Disordered" evidence="1">
    <location>
        <begin position="1"/>
        <end position="20"/>
    </location>
</feature>
<accession>A0A498M048</accession>
<evidence type="ECO:0000256" key="1">
    <source>
        <dbReference type="SAM" id="MobiDB-lite"/>
    </source>
</evidence>
<gene>
    <name evidence="2" type="ORF">ROHU_010833</name>
</gene>
<dbReference type="AlphaFoldDB" id="A0A498M048"/>